<feature type="transmembrane region" description="Helical" evidence="8">
    <location>
        <begin position="359"/>
        <end position="384"/>
    </location>
</feature>
<dbReference type="InterPro" id="IPR020846">
    <property type="entry name" value="MFS_dom"/>
</dbReference>
<keyword evidence="3" id="KW-1003">Cell membrane</keyword>
<evidence type="ECO:0000313" key="10">
    <source>
        <dbReference type="EMBL" id="GAA5100450.1"/>
    </source>
</evidence>
<dbReference type="PANTHER" id="PTHR23517:SF3">
    <property type="entry name" value="INTEGRAL MEMBRANE TRANSPORT PROTEIN"/>
    <property type="match status" value="1"/>
</dbReference>
<feature type="region of interest" description="Disordered" evidence="7">
    <location>
        <begin position="207"/>
        <end position="257"/>
    </location>
</feature>
<feature type="transmembrane region" description="Helical" evidence="8">
    <location>
        <begin position="59"/>
        <end position="84"/>
    </location>
</feature>
<dbReference type="InterPro" id="IPR050171">
    <property type="entry name" value="MFS_Transporters"/>
</dbReference>
<feature type="transmembrane region" description="Helical" evidence="8">
    <location>
        <begin position="91"/>
        <end position="109"/>
    </location>
</feature>
<keyword evidence="6 8" id="KW-0472">Membrane</keyword>
<evidence type="ECO:0000259" key="9">
    <source>
        <dbReference type="PROSITE" id="PS50850"/>
    </source>
</evidence>
<dbReference type="PRINTS" id="PR01035">
    <property type="entry name" value="TCRTETA"/>
</dbReference>
<dbReference type="PANTHER" id="PTHR23517">
    <property type="entry name" value="RESISTANCE PROTEIN MDTM, PUTATIVE-RELATED-RELATED"/>
    <property type="match status" value="1"/>
</dbReference>
<evidence type="ECO:0000256" key="3">
    <source>
        <dbReference type="ARBA" id="ARBA00022475"/>
    </source>
</evidence>
<dbReference type="InterPro" id="IPR001958">
    <property type="entry name" value="Tet-R_TetA/multi-R_MdtG-like"/>
</dbReference>
<feature type="transmembrane region" description="Helical" evidence="8">
    <location>
        <begin position="302"/>
        <end position="321"/>
    </location>
</feature>
<feature type="transmembrane region" description="Helical" evidence="8">
    <location>
        <begin position="115"/>
        <end position="133"/>
    </location>
</feature>
<keyword evidence="5 8" id="KW-1133">Transmembrane helix</keyword>
<evidence type="ECO:0000256" key="5">
    <source>
        <dbReference type="ARBA" id="ARBA00022989"/>
    </source>
</evidence>
<comment type="subcellular location">
    <subcellularLocation>
        <location evidence="1">Cell membrane</location>
        <topology evidence="1">Multi-pass membrane protein</topology>
    </subcellularLocation>
</comment>
<feature type="transmembrane region" description="Helical" evidence="8">
    <location>
        <begin position="181"/>
        <end position="199"/>
    </location>
</feature>
<evidence type="ECO:0000256" key="7">
    <source>
        <dbReference type="SAM" id="MobiDB-lite"/>
    </source>
</evidence>
<keyword evidence="2" id="KW-0813">Transport</keyword>
<reference evidence="11" key="1">
    <citation type="journal article" date="2019" name="Int. J. Syst. Evol. Microbiol.">
        <title>The Global Catalogue of Microorganisms (GCM) 10K type strain sequencing project: providing services to taxonomists for standard genome sequencing and annotation.</title>
        <authorList>
            <consortium name="The Broad Institute Genomics Platform"/>
            <consortium name="The Broad Institute Genome Sequencing Center for Infectious Disease"/>
            <person name="Wu L."/>
            <person name="Ma J."/>
        </authorList>
    </citation>
    <scope>NUCLEOTIDE SEQUENCE [LARGE SCALE GENOMIC DNA]</scope>
    <source>
        <strain evidence="11">JCM 18959</strain>
    </source>
</reference>
<dbReference type="InterPro" id="IPR036259">
    <property type="entry name" value="MFS_trans_sf"/>
</dbReference>
<evidence type="ECO:0000313" key="11">
    <source>
        <dbReference type="Proteomes" id="UP001501407"/>
    </source>
</evidence>
<dbReference type="Pfam" id="PF07690">
    <property type="entry name" value="MFS_1"/>
    <property type="match status" value="1"/>
</dbReference>
<keyword evidence="4 8" id="KW-0812">Transmembrane</keyword>
<dbReference type="PROSITE" id="PS50850">
    <property type="entry name" value="MFS"/>
    <property type="match status" value="1"/>
</dbReference>
<feature type="compositionally biased region" description="Low complexity" evidence="7">
    <location>
        <begin position="244"/>
        <end position="257"/>
    </location>
</feature>
<dbReference type="Gene3D" id="1.20.1250.20">
    <property type="entry name" value="MFS general substrate transporter like domains"/>
    <property type="match status" value="2"/>
</dbReference>
<evidence type="ECO:0000256" key="1">
    <source>
        <dbReference type="ARBA" id="ARBA00004651"/>
    </source>
</evidence>
<name>A0ABP9MR14_9MICO</name>
<dbReference type="SUPFAM" id="SSF103473">
    <property type="entry name" value="MFS general substrate transporter"/>
    <property type="match status" value="1"/>
</dbReference>
<feature type="transmembrane region" description="Helical" evidence="8">
    <location>
        <begin position="429"/>
        <end position="447"/>
    </location>
</feature>
<comment type="caution">
    <text evidence="10">The sequence shown here is derived from an EMBL/GenBank/DDBJ whole genome shotgun (WGS) entry which is preliminary data.</text>
</comment>
<accession>A0ABP9MR14</accession>
<feature type="transmembrane region" description="Helical" evidence="8">
    <location>
        <begin position="333"/>
        <end position="353"/>
    </location>
</feature>
<feature type="transmembrane region" description="Helical" evidence="8">
    <location>
        <begin position="30"/>
        <end position="53"/>
    </location>
</feature>
<dbReference type="EMBL" id="BAABKZ010000005">
    <property type="protein sequence ID" value="GAA5100450.1"/>
    <property type="molecule type" value="Genomic_DNA"/>
</dbReference>
<feature type="domain" description="Major facilitator superfamily (MFS) profile" evidence="9">
    <location>
        <begin position="26"/>
        <end position="451"/>
    </location>
</feature>
<proteinExistence type="predicted"/>
<gene>
    <name evidence="10" type="ORF">GCM10025760_37820</name>
</gene>
<evidence type="ECO:0000256" key="6">
    <source>
        <dbReference type="ARBA" id="ARBA00023136"/>
    </source>
</evidence>
<organism evidence="10 11">
    <name type="scientific">Microbacterium yannicii</name>
    <dbReference type="NCBI Taxonomy" id="671622"/>
    <lineage>
        <taxon>Bacteria</taxon>
        <taxon>Bacillati</taxon>
        <taxon>Actinomycetota</taxon>
        <taxon>Actinomycetes</taxon>
        <taxon>Micrococcales</taxon>
        <taxon>Microbacteriaceae</taxon>
        <taxon>Microbacterium</taxon>
    </lineage>
</organism>
<keyword evidence="11" id="KW-1185">Reference proteome</keyword>
<evidence type="ECO:0000256" key="2">
    <source>
        <dbReference type="ARBA" id="ARBA00022448"/>
    </source>
</evidence>
<sequence>MTVQTNVEAMSDHADSATARDVLWRFGPMVYGPTVLFALGEGAVIPLIPVIAAQLGADVATAALVASALVVGQLCGNIPAGWAVARIGERLTMAIAGLVSLAGIVGMALAPSLGLFAIAVFLIGFCAAAFGLARHSFMTTRVPLSFRARALSLLGGTFRLGMFVGPFIAAGLLAVFGDEHATIWFFGGCLVATVLLVVFGPDPEKQFLEPSDEEDTEEQDGVAAEDTGEPVTGSIPLRRTHAQGSATTPSTGSDPGTGVLRTMWRHRRVLSTLGLAAASLSAVRSARQVVLPLWGVSLGLDAQTIALVVGISGAIDFALFYASGQVMDRFGRLWAALPAMILMGAGFVALAFTHDLPQAAMWFAMFAAVLGVGNGLSSGILLTLGADVAPRSDPAAFLGSWRTLTDAGGATAPLMVSAIAAVASLSVATGVMGAVGLVGALAFVRWVPRYVPRTRP</sequence>
<dbReference type="Proteomes" id="UP001501407">
    <property type="component" value="Unassembled WGS sequence"/>
</dbReference>
<protein>
    <submittedName>
        <fullName evidence="10">MFS transporter</fullName>
    </submittedName>
</protein>
<feature type="compositionally biased region" description="Acidic residues" evidence="7">
    <location>
        <begin position="210"/>
        <end position="220"/>
    </location>
</feature>
<dbReference type="InterPro" id="IPR011701">
    <property type="entry name" value="MFS"/>
</dbReference>
<feature type="transmembrane region" description="Helical" evidence="8">
    <location>
        <begin position="153"/>
        <end position="175"/>
    </location>
</feature>
<evidence type="ECO:0000256" key="4">
    <source>
        <dbReference type="ARBA" id="ARBA00022692"/>
    </source>
</evidence>
<evidence type="ECO:0000256" key="8">
    <source>
        <dbReference type="SAM" id="Phobius"/>
    </source>
</evidence>